<sequence length="149" mass="16831">MDEPSYFPALLQDVLWELGSTVKPLYVMDHYSDPAIGDYYLTRVHIRECMETSRGMRTRSVHAPTVPHSTYVASISNVAKRVFGPSMTLIAKSSTLPSIATFPAVLVEPRRLWFRWKKMEKTASTSLLESLQHSIPTSSPDRPARSPDH</sequence>
<dbReference type="EMBL" id="PQIB02001081">
    <property type="protein sequence ID" value="RLM42322.1"/>
    <property type="molecule type" value="Genomic_DNA"/>
</dbReference>
<dbReference type="AlphaFoldDB" id="A0A3L6P965"/>
<evidence type="ECO:0000256" key="1">
    <source>
        <dbReference type="SAM" id="MobiDB-lite"/>
    </source>
</evidence>
<keyword evidence="3" id="KW-1185">Reference proteome</keyword>
<accession>A0A3L6P965</accession>
<dbReference type="Proteomes" id="UP000275267">
    <property type="component" value="Unassembled WGS sequence"/>
</dbReference>
<proteinExistence type="predicted"/>
<feature type="region of interest" description="Disordered" evidence="1">
    <location>
        <begin position="127"/>
        <end position="149"/>
    </location>
</feature>
<evidence type="ECO:0000313" key="3">
    <source>
        <dbReference type="Proteomes" id="UP000275267"/>
    </source>
</evidence>
<name>A0A3L6P965_PANMI</name>
<protein>
    <submittedName>
        <fullName evidence="2">Uncharacterized protein</fullName>
    </submittedName>
</protein>
<reference evidence="3" key="1">
    <citation type="journal article" date="2019" name="Nat. Commun.">
        <title>The genome of broomcorn millet.</title>
        <authorList>
            <person name="Zou C."/>
            <person name="Miki D."/>
            <person name="Li D."/>
            <person name="Tang Q."/>
            <person name="Xiao L."/>
            <person name="Rajput S."/>
            <person name="Deng P."/>
            <person name="Jia W."/>
            <person name="Huang R."/>
            <person name="Zhang M."/>
            <person name="Sun Y."/>
            <person name="Hu J."/>
            <person name="Fu X."/>
            <person name="Schnable P.S."/>
            <person name="Li F."/>
            <person name="Zhang H."/>
            <person name="Feng B."/>
            <person name="Zhu X."/>
            <person name="Liu R."/>
            <person name="Schnable J.C."/>
            <person name="Zhu J.-K."/>
            <person name="Zhang H."/>
        </authorList>
    </citation>
    <scope>NUCLEOTIDE SEQUENCE [LARGE SCALE GENOMIC DNA]</scope>
</reference>
<evidence type="ECO:0000313" key="2">
    <source>
        <dbReference type="EMBL" id="RLM42322.1"/>
    </source>
</evidence>
<gene>
    <name evidence="2" type="ORF">C2845_PMPSC056040</name>
</gene>
<comment type="caution">
    <text evidence="2">The sequence shown here is derived from an EMBL/GenBank/DDBJ whole genome shotgun (WGS) entry which is preliminary data.</text>
</comment>
<feature type="compositionally biased region" description="Polar residues" evidence="1">
    <location>
        <begin position="127"/>
        <end position="140"/>
    </location>
</feature>
<organism evidence="2 3">
    <name type="scientific">Panicum miliaceum</name>
    <name type="common">Proso millet</name>
    <name type="synonym">Broomcorn millet</name>
    <dbReference type="NCBI Taxonomy" id="4540"/>
    <lineage>
        <taxon>Eukaryota</taxon>
        <taxon>Viridiplantae</taxon>
        <taxon>Streptophyta</taxon>
        <taxon>Embryophyta</taxon>
        <taxon>Tracheophyta</taxon>
        <taxon>Spermatophyta</taxon>
        <taxon>Magnoliopsida</taxon>
        <taxon>Liliopsida</taxon>
        <taxon>Poales</taxon>
        <taxon>Poaceae</taxon>
        <taxon>PACMAD clade</taxon>
        <taxon>Panicoideae</taxon>
        <taxon>Panicodae</taxon>
        <taxon>Paniceae</taxon>
        <taxon>Panicinae</taxon>
        <taxon>Panicum</taxon>
        <taxon>Panicum sect. Panicum</taxon>
    </lineage>
</organism>